<name>A0A5B0MS32_PUCGR</name>
<sequence length="90" mass="10457">MYSPKLTIALIISVTCGLVTAQFGAVSYNNFSCPNKPHVEGHCIWTRYKKPNDPKSGVDYYFCKSSFPFNAQQTQLFHWHRRIKDLHTYL</sequence>
<accession>A0A5B0MS32</accession>
<feature type="signal peptide" evidence="1">
    <location>
        <begin position="1"/>
        <end position="21"/>
    </location>
</feature>
<evidence type="ECO:0000313" key="3">
    <source>
        <dbReference type="Proteomes" id="UP000324748"/>
    </source>
</evidence>
<feature type="chain" id="PRO_5022796068" description="Secreted protein" evidence="1">
    <location>
        <begin position="22"/>
        <end position="90"/>
    </location>
</feature>
<keyword evidence="3" id="KW-1185">Reference proteome</keyword>
<reference evidence="2 3" key="1">
    <citation type="submission" date="2019-05" db="EMBL/GenBank/DDBJ databases">
        <title>Emergence of the Ug99 lineage of the wheat stem rust pathogen through somatic hybridization.</title>
        <authorList>
            <person name="Li F."/>
            <person name="Upadhyaya N.M."/>
            <person name="Sperschneider J."/>
            <person name="Matny O."/>
            <person name="Nguyen-Phuc H."/>
            <person name="Mago R."/>
            <person name="Raley C."/>
            <person name="Miller M.E."/>
            <person name="Silverstein K.A.T."/>
            <person name="Henningsen E."/>
            <person name="Hirsch C.D."/>
            <person name="Visser B."/>
            <person name="Pretorius Z.A."/>
            <person name="Steffenson B.J."/>
            <person name="Schwessinger B."/>
            <person name="Dodds P.N."/>
            <person name="Figueroa M."/>
        </authorList>
    </citation>
    <scope>NUCLEOTIDE SEQUENCE [LARGE SCALE GENOMIC DNA]</scope>
    <source>
        <strain evidence="2">21-0</strain>
    </source>
</reference>
<protein>
    <recommendedName>
        <fullName evidence="4">Secreted protein</fullName>
    </recommendedName>
</protein>
<dbReference type="Proteomes" id="UP000324748">
    <property type="component" value="Unassembled WGS sequence"/>
</dbReference>
<keyword evidence="1" id="KW-0732">Signal</keyword>
<organism evidence="2 3">
    <name type="scientific">Puccinia graminis f. sp. tritici</name>
    <dbReference type="NCBI Taxonomy" id="56615"/>
    <lineage>
        <taxon>Eukaryota</taxon>
        <taxon>Fungi</taxon>
        <taxon>Dikarya</taxon>
        <taxon>Basidiomycota</taxon>
        <taxon>Pucciniomycotina</taxon>
        <taxon>Pucciniomycetes</taxon>
        <taxon>Pucciniales</taxon>
        <taxon>Pucciniaceae</taxon>
        <taxon>Puccinia</taxon>
    </lineage>
</organism>
<gene>
    <name evidence="2" type="ORF">PGT21_023849</name>
</gene>
<comment type="caution">
    <text evidence="2">The sequence shown here is derived from an EMBL/GenBank/DDBJ whole genome shotgun (WGS) entry which is preliminary data.</text>
</comment>
<evidence type="ECO:0000313" key="2">
    <source>
        <dbReference type="EMBL" id="KAA1079775.1"/>
    </source>
</evidence>
<evidence type="ECO:0000256" key="1">
    <source>
        <dbReference type="SAM" id="SignalP"/>
    </source>
</evidence>
<dbReference type="EMBL" id="VSWC01000132">
    <property type="protein sequence ID" value="KAA1079775.1"/>
    <property type="molecule type" value="Genomic_DNA"/>
</dbReference>
<dbReference type="AlphaFoldDB" id="A0A5B0MS32"/>
<proteinExistence type="predicted"/>
<evidence type="ECO:0008006" key="4">
    <source>
        <dbReference type="Google" id="ProtNLM"/>
    </source>
</evidence>